<comment type="caution">
    <text evidence="4">The sequence shown here is derived from an EMBL/GenBank/DDBJ whole genome shotgun (WGS) entry which is preliminary data.</text>
</comment>
<keyword evidence="5" id="KW-1185">Reference proteome</keyword>
<sequence length="223" mass="25873">MFPLGNIYLCPNRDMKMKGKNIITERDRQATERRLLKTVGEMIAENGFEKIGINAVANCSGVSKVLIYRYFGSVEGLMAAYIRQHDFWINFSLELPDRSQLPLFLKTMFRRQIEQLRSNPVLKRLYRWELSSENEMIVKIREQRERTGLKLIEKVSRLTGFPEKEIAVMASILTASITYLVMLEEFCPVYNGIALDGDSGWEQINEGIETLIDKIFADDRKKH</sequence>
<name>H1DEF9_9BACT</name>
<organism evidence="4 5">
    <name type="scientific">Odoribacter laneus YIT 12061</name>
    <dbReference type="NCBI Taxonomy" id="742817"/>
    <lineage>
        <taxon>Bacteria</taxon>
        <taxon>Pseudomonadati</taxon>
        <taxon>Bacteroidota</taxon>
        <taxon>Bacteroidia</taxon>
        <taxon>Bacteroidales</taxon>
        <taxon>Odoribacteraceae</taxon>
        <taxon>Odoribacter</taxon>
    </lineage>
</organism>
<feature type="DNA-binding region" description="H-T-H motif" evidence="2">
    <location>
        <begin position="52"/>
        <end position="71"/>
    </location>
</feature>
<feature type="domain" description="HTH tetR-type" evidence="3">
    <location>
        <begin position="29"/>
        <end position="89"/>
    </location>
</feature>
<dbReference type="HOGENOM" id="CLU_091688_2_0_10"/>
<reference evidence="4 5" key="1">
    <citation type="submission" date="2012-01" db="EMBL/GenBank/DDBJ databases">
        <title>The Genome Sequence of Odoribacter laneus YIT 12061.</title>
        <authorList>
            <consortium name="The Broad Institute Genome Sequencing Platform"/>
            <person name="Earl A."/>
            <person name="Ward D."/>
            <person name="Feldgarden M."/>
            <person name="Gevers D."/>
            <person name="Morotomi M."/>
            <person name="Young S.K."/>
            <person name="Zeng Q."/>
            <person name="Gargeya S."/>
            <person name="Fitzgerald M."/>
            <person name="Haas B."/>
            <person name="Abouelleil A."/>
            <person name="Alvarado L."/>
            <person name="Arachchi H.M."/>
            <person name="Berlin A."/>
            <person name="Chapman S.B."/>
            <person name="Gearin G."/>
            <person name="Goldberg J."/>
            <person name="Griggs A."/>
            <person name="Gujja S."/>
            <person name="Hansen M."/>
            <person name="Heiman D."/>
            <person name="Howarth C."/>
            <person name="Larimer J."/>
            <person name="Lui A."/>
            <person name="MacDonald P.J.P."/>
            <person name="McCowen C."/>
            <person name="Montmayeur A."/>
            <person name="Murphy C."/>
            <person name="Neiman D."/>
            <person name="Pearson M."/>
            <person name="Priest M."/>
            <person name="Roberts A."/>
            <person name="Saif S."/>
            <person name="Shea T."/>
            <person name="Sisk P."/>
            <person name="Stolte C."/>
            <person name="Sykes S."/>
            <person name="Wortman J."/>
            <person name="Nusbaum C."/>
            <person name="Birren B."/>
        </authorList>
    </citation>
    <scope>NUCLEOTIDE SEQUENCE [LARGE SCALE GENOMIC DNA]</scope>
    <source>
        <strain evidence="4 5">YIT 12061</strain>
    </source>
</reference>
<dbReference type="InterPro" id="IPR009057">
    <property type="entry name" value="Homeodomain-like_sf"/>
</dbReference>
<protein>
    <recommendedName>
        <fullName evidence="3">HTH tetR-type domain-containing protein</fullName>
    </recommendedName>
</protein>
<dbReference type="AlphaFoldDB" id="H1DEF9"/>
<evidence type="ECO:0000256" key="2">
    <source>
        <dbReference type="PROSITE-ProRule" id="PRU00335"/>
    </source>
</evidence>
<dbReference type="PRINTS" id="PR00455">
    <property type="entry name" value="HTHTETR"/>
</dbReference>
<dbReference type="InterPro" id="IPR001647">
    <property type="entry name" value="HTH_TetR"/>
</dbReference>
<dbReference type="STRING" id="742817.HMPREF9449_00645"/>
<proteinExistence type="predicted"/>
<dbReference type="Pfam" id="PF00440">
    <property type="entry name" value="TetR_N"/>
    <property type="match status" value="1"/>
</dbReference>
<evidence type="ECO:0000256" key="1">
    <source>
        <dbReference type="ARBA" id="ARBA00023125"/>
    </source>
</evidence>
<accession>H1DEF9</accession>
<dbReference type="PROSITE" id="PS50977">
    <property type="entry name" value="HTH_TETR_2"/>
    <property type="match status" value="1"/>
</dbReference>
<keyword evidence="1 2" id="KW-0238">DNA-binding</keyword>
<dbReference type="Proteomes" id="UP000004892">
    <property type="component" value="Unassembled WGS sequence"/>
</dbReference>
<dbReference type="GO" id="GO:0003677">
    <property type="term" value="F:DNA binding"/>
    <property type="evidence" value="ECO:0007669"/>
    <property type="project" value="UniProtKB-UniRule"/>
</dbReference>
<dbReference type="EMBL" id="ADMC01000007">
    <property type="protein sequence ID" value="EHP50056.1"/>
    <property type="molecule type" value="Genomic_DNA"/>
</dbReference>
<dbReference type="PATRIC" id="fig|742817.3.peg.686"/>
<dbReference type="eggNOG" id="COG1309">
    <property type="taxonomic scope" value="Bacteria"/>
</dbReference>
<evidence type="ECO:0000313" key="5">
    <source>
        <dbReference type="Proteomes" id="UP000004892"/>
    </source>
</evidence>
<dbReference type="SUPFAM" id="SSF46689">
    <property type="entry name" value="Homeodomain-like"/>
    <property type="match status" value="1"/>
</dbReference>
<evidence type="ECO:0000313" key="4">
    <source>
        <dbReference type="EMBL" id="EHP50056.1"/>
    </source>
</evidence>
<gene>
    <name evidence="4" type="ORF">HMPREF9449_00645</name>
</gene>
<dbReference type="Gene3D" id="1.10.357.10">
    <property type="entry name" value="Tetracycline Repressor, domain 2"/>
    <property type="match status" value="1"/>
</dbReference>
<evidence type="ECO:0000259" key="3">
    <source>
        <dbReference type="PROSITE" id="PS50977"/>
    </source>
</evidence>